<feature type="domain" description="LpxI C-terminal" evidence="2">
    <location>
        <begin position="140"/>
        <end position="275"/>
    </location>
</feature>
<keyword evidence="1" id="KW-0732">Signal</keyword>
<reference evidence="4 5" key="1">
    <citation type="journal article" date="2012" name="Stand. Genomic Sci.">
        <title>Complete genome sequence of Liberibacter crescens BT-1.</title>
        <authorList>
            <person name="Leonard M.T."/>
            <person name="Fagen J.R."/>
            <person name="Davis-Richardson A.G."/>
            <person name="Davis M.J."/>
            <person name="Triplett E.W."/>
        </authorList>
    </citation>
    <scope>NUCLEOTIDE SEQUENCE [LARGE SCALE GENOMIC DNA]</scope>
    <source>
        <strain evidence="4 5">BT-1</strain>
    </source>
</reference>
<evidence type="ECO:0000313" key="5">
    <source>
        <dbReference type="Proteomes" id="UP000010799"/>
    </source>
</evidence>
<feature type="signal peptide" evidence="1">
    <location>
        <begin position="1"/>
        <end position="22"/>
    </location>
</feature>
<dbReference type="Pfam" id="PF06230">
    <property type="entry name" value="LpxI_C"/>
    <property type="match status" value="1"/>
</dbReference>
<dbReference type="eggNOG" id="COG3494">
    <property type="taxonomic scope" value="Bacteria"/>
</dbReference>
<evidence type="ECO:0000259" key="2">
    <source>
        <dbReference type="Pfam" id="PF06230"/>
    </source>
</evidence>
<dbReference type="PATRIC" id="fig|1215343.11.peg.54"/>
<proteinExistence type="predicted"/>
<dbReference type="Pfam" id="PF17930">
    <property type="entry name" value="LpxI_N"/>
    <property type="match status" value="1"/>
</dbReference>
<dbReference type="HOGENOM" id="CLU_085042_0_0_5"/>
<feature type="domain" description="LpxI N-terminal" evidence="3">
    <location>
        <begin position="6"/>
        <end position="136"/>
    </location>
</feature>
<evidence type="ECO:0000259" key="3">
    <source>
        <dbReference type="Pfam" id="PF17930"/>
    </source>
</evidence>
<feature type="chain" id="PRO_5003941756" description="UDP-2,3-diacylglucosamine pyrophosphatase" evidence="1">
    <location>
        <begin position="23"/>
        <end position="287"/>
    </location>
</feature>
<evidence type="ECO:0008006" key="6">
    <source>
        <dbReference type="Google" id="ProtNLM"/>
    </source>
</evidence>
<dbReference type="InterPro" id="IPR053174">
    <property type="entry name" value="LpxI"/>
</dbReference>
<dbReference type="InterPro" id="IPR010415">
    <property type="entry name" value="LpxI_C"/>
</dbReference>
<dbReference type="EMBL" id="CP003789">
    <property type="protein sequence ID" value="AGA64044.1"/>
    <property type="molecule type" value="Genomic_DNA"/>
</dbReference>
<gene>
    <name evidence="4" type="ordered locus">B488_00510</name>
</gene>
<dbReference type="AlphaFoldDB" id="L0ERE5"/>
<sequence length="287" mass="31135">MSKGRLLIIAGSGMLPVYVAQAARFNNDEPIIVSIVDDVHADWKEFTIYHVSIGNFRYISKLIKEHSINRIVISGSISCRPKLRQLRWEWRSLFFLPKFMSQLISAGDAAILKIVIEMIEDNGVKVIGAHEVVPNLLAKTGPLGVHVPGRKDKRDILSAMRAADALGSLDIGQGVISVGGRVVALEGAEGTDAMLERIGPLKSSGRIYSCGRGVLVKMCKSQQDIRADLPAIGLLTIKNAIKAGLAGIVLESGKSLVLEQDDLIRVANEAGLFIYGIDRGLEKSALW</sequence>
<accession>L0ERE5</accession>
<dbReference type="PANTHER" id="PTHR39962:SF1">
    <property type="entry name" value="LPXI FAMILY PROTEIN"/>
    <property type="match status" value="1"/>
</dbReference>
<dbReference type="RefSeq" id="WP_015272471.1">
    <property type="nucleotide sequence ID" value="NC_019907.1"/>
</dbReference>
<dbReference type="Gene3D" id="3.40.140.80">
    <property type="match status" value="1"/>
</dbReference>
<dbReference type="InterPro" id="IPR041255">
    <property type="entry name" value="LpxI_N"/>
</dbReference>
<keyword evidence="5" id="KW-1185">Reference proteome</keyword>
<dbReference type="Proteomes" id="UP000010799">
    <property type="component" value="Chromosome"/>
</dbReference>
<evidence type="ECO:0000256" key="1">
    <source>
        <dbReference type="SAM" id="SignalP"/>
    </source>
</evidence>
<dbReference type="InterPro" id="IPR043167">
    <property type="entry name" value="LpxI_C_sf"/>
</dbReference>
<organism evidence="4 5">
    <name type="scientific">Liberibacter crescens (strain BT-1)</name>
    <dbReference type="NCBI Taxonomy" id="1215343"/>
    <lineage>
        <taxon>Bacteria</taxon>
        <taxon>Pseudomonadati</taxon>
        <taxon>Pseudomonadota</taxon>
        <taxon>Alphaproteobacteria</taxon>
        <taxon>Hyphomicrobiales</taxon>
        <taxon>Rhizobiaceae</taxon>
        <taxon>Liberibacter</taxon>
    </lineage>
</organism>
<name>L0ERE5_LIBCB</name>
<dbReference type="STRING" id="1215343.B488_00510"/>
<dbReference type="PANTHER" id="PTHR39962">
    <property type="entry name" value="BLL4848 PROTEIN"/>
    <property type="match status" value="1"/>
</dbReference>
<dbReference type="KEGG" id="lcc:B488_00510"/>
<dbReference type="Gene3D" id="3.40.50.20">
    <property type="match status" value="1"/>
</dbReference>
<protein>
    <recommendedName>
        <fullName evidence="6">UDP-2,3-diacylglucosamine pyrophosphatase</fullName>
    </recommendedName>
</protein>
<evidence type="ECO:0000313" key="4">
    <source>
        <dbReference type="EMBL" id="AGA64044.1"/>
    </source>
</evidence>